<dbReference type="EMBL" id="SMDC01000003">
    <property type="protein sequence ID" value="TCW37003.1"/>
    <property type="molecule type" value="Genomic_DNA"/>
</dbReference>
<dbReference type="PANTHER" id="PTHR32251">
    <property type="entry name" value="3-OXO-5-ALPHA-STEROID 4-DEHYDROGENASE"/>
    <property type="match status" value="1"/>
</dbReference>
<keyword evidence="1" id="KW-0812">Transmembrane</keyword>
<proteinExistence type="predicted"/>
<gene>
    <name evidence="2" type="ORF">EDC29_103200</name>
</gene>
<dbReference type="PANTHER" id="PTHR32251:SF17">
    <property type="entry name" value="STEROID 5-ALPHA REDUCTASE C-TERMINAL DOMAIN-CONTAINING PROTEIN"/>
    <property type="match status" value="1"/>
</dbReference>
<feature type="transmembrane region" description="Helical" evidence="1">
    <location>
        <begin position="36"/>
        <end position="53"/>
    </location>
</feature>
<evidence type="ECO:0000313" key="3">
    <source>
        <dbReference type="Proteomes" id="UP000295247"/>
    </source>
</evidence>
<name>A0A4R4AD50_MARGR</name>
<feature type="transmembrane region" description="Helical" evidence="1">
    <location>
        <begin position="107"/>
        <end position="131"/>
    </location>
</feature>
<accession>A0A4R4AD50</accession>
<dbReference type="PROSITE" id="PS50244">
    <property type="entry name" value="S5A_REDUCTASE"/>
    <property type="match status" value="1"/>
</dbReference>
<feature type="transmembrane region" description="Helical" evidence="1">
    <location>
        <begin position="137"/>
        <end position="156"/>
    </location>
</feature>
<organism evidence="2 3">
    <name type="scientific">Marichromatium gracile</name>
    <name type="common">Chromatium gracile</name>
    <dbReference type="NCBI Taxonomy" id="1048"/>
    <lineage>
        <taxon>Bacteria</taxon>
        <taxon>Pseudomonadati</taxon>
        <taxon>Pseudomonadota</taxon>
        <taxon>Gammaproteobacteria</taxon>
        <taxon>Chromatiales</taxon>
        <taxon>Chromatiaceae</taxon>
        <taxon>Marichromatium</taxon>
    </lineage>
</organism>
<reference evidence="2 3" key="1">
    <citation type="submission" date="2019-03" db="EMBL/GenBank/DDBJ databases">
        <title>Genomic Encyclopedia of Type Strains, Phase IV (KMG-IV): sequencing the most valuable type-strain genomes for metagenomic binning, comparative biology and taxonomic classification.</title>
        <authorList>
            <person name="Goeker M."/>
        </authorList>
    </citation>
    <scope>NUCLEOTIDE SEQUENCE [LARGE SCALE GENOMIC DNA]</scope>
    <source>
        <strain evidence="2 3">DSM 203</strain>
    </source>
</reference>
<sequence length="266" mass="29603">MPDLFVYSSGLAAALVLGICGWGASVIARDVSIVDALWSLFFLLMGLVYMLLIPETGPRALLVFVLLTLWAVRLSLHISRRNQGQGEDRRYQAIRADNDPGFWWKSLYLVFGLQAILAWVISLPLLGAMALPASLGWLDALALALWCLGFAFEALADRQLAAFKARPENAGQVMDRGLWRYSRHPNYFGEACIWWAFYLFALAAGAWWALIAPLLMTFLLLRVSGVTLLERDIGERRPGYRDYVARTNAFIPGPPRRVPSGGGDGR</sequence>
<evidence type="ECO:0000313" key="2">
    <source>
        <dbReference type="EMBL" id="TCW37003.1"/>
    </source>
</evidence>
<comment type="caution">
    <text evidence="2">The sequence shown here is derived from an EMBL/GenBank/DDBJ whole genome shotgun (WGS) entry which is preliminary data.</text>
</comment>
<dbReference type="Proteomes" id="UP000295247">
    <property type="component" value="Unassembled WGS sequence"/>
</dbReference>
<dbReference type="Gene3D" id="1.20.120.1630">
    <property type="match status" value="1"/>
</dbReference>
<dbReference type="GO" id="GO:0016020">
    <property type="term" value="C:membrane"/>
    <property type="evidence" value="ECO:0007669"/>
    <property type="project" value="TreeGrafter"/>
</dbReference>
<dbReference type="RefSeq" id="WP_132229065.1">
    <property type="nucleotide sequence ID" value="NZ_NRRH01000020.1"/>
</dbReference>
<feature type="transmembrane region" description="Helical" evidence="1">
    <location>
        <begin position="187"/>
        <end position="204"/>
    </location>
</feature>
<dbReference type="InterPro" id="IPR010721">
    <property type="entry name" value="UstE-like"/>
</dbReference>
<dbReference type="Pfam" id="PF06966">
    <property type="entry name" value="DUF1295"/>
    <property type="match status" value="1"/>
</dbReference>
<keyword evidence="1" id="KW-1133">Transmembrane helix</keyword>
<feature type="transmembrane region" description="Helical" evidence="1">
    <location>
        <begin position="6"/>
        <end position="24"/>
    </location>
</feature>
<dbReference type="AlphaFoldDB" id="A0A4R4AD50"/>
<keyword evidence="1" id="KW-0472">Membrane</keyword>
<feature type="transmembrane region" description="Helical" evidence="1">
    <location>
        <begin position="59"/>
        <end position="76"/>
    </location>
</feature>
<evidence type="ECO:0000256" key="1">
    <source>
        <dbReference type="SAM" id="Phobius"/>
    </source>
</evidence>
<protein>
    <submittedName>
        <fullName evidence="2">Steroid 5-alpha reductase family enzyme</fullName>
    </submittedName>
</protein>